<evidence type="ECO:0000313" key="8">
    <source>
        <dbReference type="EMBL" id="CAI7990554.1"/>
    </source>
</evidence>
<dbReference type="SMART" id="SM01165">
    <property type="entry name" value="DUF1866"/>
    <property type="match status" value="1"/>
</dbReference>
<feature type="compositionally biased region" description="Low complexity" evidence="6">
    <location>
        <begin position="1021"/>
        <end position="1031"/>
    </location>
</feature>
<comment type="similarity">
    <text evidence="3">In the central section; belongs to the inositol 1,4,5-trisphosphate 5-phosphatase family.</text>
</comment>
<evidence type="ECO:0000256" key="2">
    <source>
        <dbReference type="ARBA" id="ARBA00008943"/>
    </source>
</evidence>
<dbReference type="Proteomes" id="UP001174909">
    <property type="component" value="Unassembled WGS sequence"/>
</dbReference>
<evidence type="ECO:0000256" key="3">
    <source>
        <dbReference type="ARBA" id="ARBA00009678"/>
    </source>
</evidence>
<dbReference type="Pfam" id="PF02383">
    <property type="entry name" value="Syja_N"/>
    <property type="match status" value="1"/>
</dbReference>
<dbReference type="PANTHER" id="PTHR11200">
    <property type="entry name" value="INOSITOL 5-PHOSPHATASE"/>
    <property type="match status" value="1"/>
</dbReference>
<dbReference type="InterPro" id="IPR015047">
    <property type="entry name" value="SYNJ1/2_RRM"/>
</dbReference>
<dbReference type="Pfam" id="PF08952">
    <property type="entry name" value="DUF1866"/>
    <property type="match status" value="1"/>
</dbReference>
<evidence type="ECO:0000313" key="9">
    <source>
        <dbReference type="Proteomes" id="UP001174909"/>
    </source>
</evidence>
<feature type="compositionally biased region" description="Low complexity" evidence="6">
    <location>
        <begin position="1240"/>
        <end position="1256"/>
    </location>
</feature>
<dbReference type="InterPro" id="IPR002013">
    <property type="entry name" value="SAC_dom"/>
</dbReference>
<evidence type="ECO:0000256" key="5">
    <source>
        <dbReference type="ARBA" id="ARBA00022801"/>
    </source>
</evidence>
<comment type="similarity">
    <text evidence="2">Belongs to the synaptojanin family.</text>
</comment>
<feature type="compositionally biased region" description="Polar residues" evidence="6">
    <location>
        <begin position="815"/>
        <end position="831"/>
    </location>
</feature>
<dbReference type="SUPFAM" id="SSF56219">
    <property type="entry name" value="DNase I-like"/>
    <property type="match status" value="1"/>
</dbReference>
<dbReference type="SUPFAM" id="SSF54928">
    <property type="entry name" value="RNA-binding domain, RBD"/>
    <property type="match status" value="1"/>
</dbReference>
<evidence type="ECO:0000256" key="1">
    <source>
        <dbReference type="ARBA" id="ARBA00001786"/>
    </source>
</evidence>
<evidence type="ECO:0000256" key="6">
    <source>
        <dbReference type="SAM" id="MobiDB-lite"/>
    </source>
</evidence>
<comment type="caution">
    <text evidence="8">The sequence shown here is derived from an EMBL/GenBank/DDBJ whole genome shotgun (WGS) entry which is preliminary data.</text>
</comment>
<evidence type="ECO:0000256" key="4">
    <source>
        <dbReference type="ARBA" id="ARBA00013044"/>
    </source>
</evidence>
<accession>A0AA35QT96</accession>
<dbReference type="InterPro" id="IPR036691">
    <property type="entry name" value="Endo/exonu/phosph_ase_sf"/>
</dbReference>
<feature type="domain" description="SAC" evidence="7">
    <location>
        <begin position="117"/>
        <end position="441"/>
    </location>
</feature>
<gene>
    <name evidence="8" type="ORF">GBAR_LOCUS504</name>
</gene>
<dbReference type="Gene3D" id="3.30.70.330">
    <property type="match status" value="1"/>
</dbReference>
<dbReference type="InterPro" id="IPR046985">
    <property type="entry name" value="IP5"/>
</dbReference>
<organism evidence="8 9">
    <name type="scientific">Geodia barretti</name>
    <name type="common">Barrett's horny sponge</name>
    <dbReference type="NCBI Taxonomy" id="519541"/>
    <lineage>
        <taxon>Eukaryota</taxon>
        <taxon>Metazoa</taxon>
        <taxon>Porifera</taxon>
        <taxon>Demospongiae</taxon>
        <taxon>Heteroscleromorpha</taxon>
        <taxon>Tetractinellida</taxon>
        <taxon>Astrophorina</taxon>
        <taxon>Geodiidae</taxon>
        <taxon>Geodia</taxon>
    </lineage>
</organism>
<dbReference type="SMART" id="SM00128">
    <property type="entry name" value="IPPc"/>
    <property type="match status" value="1"/>
</dbReference>
<dbReference type="AlphaFoldDB" id="A0AA35QT96"/>
<feature type="compositionally biased region" description="Pro residues" evidence="6">
    <location>
        <begin position="1190"/>
        <end position="1200"/>
    </location>
</feature>
<dbReference type="GO" id="GO:0003676">
    <property type="term" value="F:nucleic acid binding"/>
    <property type="evidence" value="ECO:0007669"/>
    <property type="project" value="InterPro"/>
</dbReference>
<dbReference type="EMBL" id="CASHTH010000074">
    <property type="protein sequence ID" value="CAI7990554.1"/>
    <property type="molecule type" value="Genomic_DNA"/>
</dbReference>
<feature type="compositionally biased region" description="Low complexity" evidence="6">
    <location>
        <begin position="1165"/>
        <end position="1174"/>
    </location>
</feature>
<dbReference type="Gene3D" id="3.60.10.10">
    <property type="entry name" value="Endonuclease/exonuclease/phosphatase"/>
    <property type="match status" value="1"/>
</dbReference>
<protein>
    <recommendedName>
        <fullName evidence="4">phosphoinositide 5-phosphatase</fullName>
        <ecNumber evidence="4">3.1.3.36</ecNumber>
    </recommendedName>
</protein>
<dbReference type="InterPro" id="IPR012677">
    <property type="entry name" value="Nucleotide-bd_a/b_plait_sf"/>
</dbReference>
<feature type="compositionally biased region" description="Polar residues" evidence="6">
    <location>
        <begin position="1213"/>
        <end position="1224"/>
    </location>
</feature>
<name>A0AA35QT96_GEOBA</name>
<feature type="region of interest" description="Disordered" evidence="6">
    <location>
        <begin position="1080"/>
        <end position="1277"/>
    </location>
</feature>
<dbReference type="GO" id="GO:0048488">
    <property type="term" value="P:synaptic vesicle endocytosis"/>
    <property type="evidence" value="ECO:0007669"/>
    <property type="project" value="TreeGrafter"/>
</dbReference>
<dbReference type="GO" id="GO:0046856">
    <property type="term" value="P:phosphatidylinositol dephosphorylation"/>
    <property type="evidence" value="ECO:0007669"/>
    <property type="project" value="InterPro"/>
</dbReference>
<feature type="region of interest" description="Disordered" evidence="6">
    <location>
        <begin position="815"/>
        <end position="848"/>
    </location>
</feature>
<proteinExistence type="inferred from homology"/>
<evidence type="ECO:0000259" key="7">
    <source>
        <dbReference type="PROSITE" id="PS50275"/>
    </source>
</evidence>
<sequence>MVLKKSFRVLRRYKPRSVLLESKEIEGETLLFESNTIATLTPAEAEMVRRDYGEALAAYCCLGVLQVAQGDAVYHYLVLVTDCQSVGKVRDVEVFRITQTTFAPFSSRANLELVQEVGKLLASGQFFFTWPSYGAQFDLLSCSQKQGKEQRQFFWNRALYSYMRRFGVDCRKWLVRVMCGSVEIQTVYAGEKQAKACLFSRLSCERAGTRLTTRGTDDSGHVGNFVETEQAIFVDSNVASFVQIRGGVPLFWEQPGLQTSGGMIKIKFSRGPVCSTPAFERHFEWCLLHYGPVMCVNLLGTRNQEQMLSKAYCEQFQHLSSAYCAEMACFDYHKFCKGQSTLANLEGIFFPLVNTFFSTHGFFAQTNAETQRRQTGMIRTNCLDCLDRSNSVQTFLGLQVMSQLMSDLGLQTKPSVVSRFQATFKQAWVRNGDNISLLYAGTRAMGRTEGKGLKLKDGARSVQRTILNNFLDKSKNEAMEMLLSCNARSGELGQKAVALLDRADVLAPLNFKQAMLERWSEYTIPEKLRVCIGTWNVNGGKHIHSIALRNQSMHDWLLDAPFIAGAVKEHPEEFAEPPDIFALGFQELVGLTASNIVSASSTNRKEWAMELQKVLSRDTRYELLTAEQMVGICLYIFIRPKLIPFIRDVAVSTVKTGMSGKAGNKGGVVVRFLLHSTSLCFVCSHLAAHQTKVTERNQDVHDICTKVQFPHGQTLESHDYVFWCGDLNYRIDLPTNVAKEHIVGRRWESLVLQDQLTKQRKLKKVFRGFVEGAMTFAPTYKYDQFSDDYDTSEKCRTPAWCDRILWRRKPLVADPSTNGMTSNTSQTSMASEDNLEVEGREESPSPTTLWDFGLHRSDAGKVYRREMEGGGGGELVNTGHPWHPGRLLFYGRAELKQSDHRPVVSHLEVDMYRVDRVKRGAVRKEVGLLLGPSDPTIVVSEPEGDTVDMTALVDSVKKYGEVVLVRATEENILVTFKNSQSAMAATALNGDRVEGVKVEVSLRTPWLLLDENKGAEGDSGGPETSETPPGGVVSRKPQRDKELLRKRLSLLAVTPDGGCDQEMGSEVNDDELLEFSFTGEAPPMSSEELGEGVEEEYGDENGMEPESDEAGGMEPDQEEGVESYSSSSLSDVEEEMGAEGGREEEEERPVTVKINSPPPEPADPPSTTSSPSSEQKPVPRPRSHSSRSPIPSPAHSPTPPETGCHRDPKFSERQTSCPPATLQTPCPPETTPTSHANQESSAQSSSQTSQQTSTSSLVARDFHSHKSTTCLFMPVIE</sequence>
<feature type="region of interest" description="Disordered" evidence="6">
    <location>
        <begin position="1009"/>
        <end position="1039"/>
    </location>
</feature>
<dbReference type="PANTHER" id="PTHR11200:SF257">
    <property type="entry name" value="PHOSPHOINOSITIDE 5-PHOSPHATASE"/>
    <property type="match status" value="1"/>
</dbReference>
<dbReference type="Pfam" id="PF22669">
    <property type="entry name" value="Exo_endo_phos2"/>
    <property type="match status" value="1"/>
</dbReference>
<dbReference type="EC" id="3.1.3.36" evidence="4"/>
<feature type="compositionally biased region" description="Acidic residues" evidence="6">
    <location>
        <begin position="1088"/>
        <end position="1121"/>
    </location>
</feature>
<feature type="compositionally biased region" description="Basic and acidic residues" evidence="6">
    <location>
        <begin position="1203"/>
        <end position="1212"/>
    </location>
</feature>
<feature type="compositionally biased region" description="Acidic residues" evidence="6">
    <location>
        <begin position="1131"/>
        <end position="1147"/>
    </location>
</feature>
<keyword evidence="5" id="KW-0378">Hydrolase</keyword>
<dbReference type="PROSITE" id="PS50275">
    <property type="entry name" value="SAC"/>
    <property type="match status" value="1"/>
</dbReference>
<dbReference type="GO" id="GO:0004439">
    <property type="term" value="F:phosphatidylinositol-4,5-bisphosphate 5-phosphatase activity"/>
    <property type="evidence" value="ECO:0007669"/>
    <property type="project" value="UniProtKB-EC"/>
</dbReference>
<reference evidence="8" key="1">
    <citation type="submission" date="2023-03" db="EMBL/GenBank/DDBJ databases">
        <authorList>
            <person name="Steffen K."/>
            <person name="Cardenas P."/>
        </authorList>
    </citation>
    <scope>NUCLEOTIDE SEQUENCE</scope>
</reference>
<comment type="catalytic activity">
    <reaction evidence="1">
        <text>a 1,2-diacyl-sn-glycero-3-phospho-(1D-myo-inositol-4,5-bisphosphate) + H2O = a 1,2-diacyl-sn-glycero-3-phospho-(1D-myo-inositol 4-phosphate) + phosphate</text>
        <dbReference type="Rhea" id="RHEA:22764"/>
        <dbReference type="ChEBI" id="CHEBI:15377"/>
        <dbReference type="ChEBI" id="CHEBI:43474"/>
        <dbReference type="ChEBI" id="CHEBI:58178"/>
        <dbReference type="ChEBI" id="CHEBI:58456"/>
        <dbReference type="EC" id="3.1.3.36"/>
    </reaction>
</comment>
<dbReference type="InterPro" id="IPR000300">
    <property type="entry name" value="IPPc"/>
</dbReference>
<dbReference type="InterPro" id="IPR035979">
    <property type="entry name" value="RBD_domain_sf"/>
</dbReference>
<keyword evidence="9" id="KW-1185">Reference proteome</keyword>